<dbReference type="NCBIfam" id="NF033206">
    <property type="entry name" value="ScyE_fam"/>
    <property type="match status" value="1"/>
</dbReference>
<feature type="chain" id="PRO_5040958132" description="ScyD/ScyE family protein" evidence="1">
    <location>
        <begin position="21"/>
        <end position="389"/>
    </location>
</feature>
<dbReference type="SUPFAM" id="SSF63829">
    <property type="entry name" value="Calcium-dependent phosphotriesterase"/>
    <property type="match status" value="1"/>
</dbReference>
<keyword evidence="3" id="KW-1185">Reference proteome</keyword>
<protein>
    <recommendedName>
        <fullName evidence="4">ScyD/ScyE family protein</fullName>
    </recommendedName>
</protein>
<dbReference type="Gene3D" id="2.120.10.30">
    <property type="entry name" value="TolB, C-terminal domain"/>
    <property type="match status" value="1"/>
</dbReference>
<dbReference type="InterPro" id="IPR006311">
    <property type="entry name" value="TAT_signal"/>
</dbReference>
<dbReference type="InterPro" id="IPR011042">
    <property type="entry name" value="6-blade_b-propeller_TolB-like"/>
</dbReference>
<evidence type="ECO:0000256" key="1">
    <source>
        <dbReference type="SAM" id="SignalP"/>
    </source>
</evidence>
<dbReference type="AlphaFoldDB" id="A0A9W4H1K8"/>
<comment type="caution">
    <text evidence="2">The sequence shown here is derived from an EMBL/GenBank/DDBJ whole genome shotgun (WGS) entry which is preliminary data.</text>
</comment>
<feature type="signal peptide" evidence="1">
    <location>
        <begin position="1"/>
        <end position="20"/>
    </location>
</feature>
<reference evidence="2" key="1">
    <citation type="submission" date="2021-06" db="EMBL/GenBank/DDBJ databases">
        <authorList>
            <person name="Arsene-Ploetze F."/>
        </authorList>
    </citation>
    <scope>NUCLEOTIDE SEQUENCE</scope>
    <source>
        <strain evidence="2">SBRY1</strain>
    </source>
</reference>
<evidence type="ECO:0008006" key="4">
    <source>
        <dbReference type="Google" id="ProtNLM"/>
    </source>
</evidence>
<dbReference type="Proteomes" id="UP001153328">
    <property type="component" value="Unassembled WGS sequence"/>
</dbReference>
<dbReference type="InterPro" id="IPR048031">
    <property type="entry name" value="ScyD/ScyE-like"/>
</dbReference>
<proteinExistence type="predicted"/>
<accession>A0A9W4H1K8</accession>
<dbReference type="EMBL" id="CAJVAX010000017">
    <property type="protein sequence ID" value="CAG7642623.1"/>
    <property type="molecule type" value="Genomic_DNA"/>
</dbReference>
<dbReference type="PROSITE" id="PS51318">
    <property type="entry name" value="TAT"/>
    <property type="match status" value="1"/>
</dbReference>
<gene>
    <name evidence="2" type="ORF">SBRY_30675</name>
</gene>
<evidence type="ECO:0000313" key="3">
    <source>
        <dbReference type="Proteomes" id="UP001153328"/>
    </source>
</evidence>
<organism evidence="2 3">
    <name type="scientific">Actinacidiphila bryophytorum</name>
    <dbReference type="NCBI Taxonomy" id="1436133"/>
    <lineage>
        <taxon>Bacteria</taxon>
        <taxon>Bacillati</taxon>
        <taxon>Actinomycetota</taxon>
        <taxon>Actinomycetes</taxon>
        <taxon>Kitasatosporales</taxon>
        <taxon>Streptomycetaceae</taxon>
        <taxon>Actinacidiphila</taxon>
    </lineage>
</organism>
<sequence>MRRLSVRRMLSAAAVAAALAGLSAGPTGPVAEATGGHPATHHPVELTSDAPVTVVAGGLNGPRSLAWGRHGHLMVSEAGTIPATCDGTDPATKVCYGATASIADVSSGVPVRIRTGLPSLYFSEGMIGPNGLTYADGTLYALETASPQSVPAGLPADLAATLTRQYGALLKITGGSVSVVANPGDTDYRWMMSHTDQTTSVPFADSYSVTPKPGGGFYTVDAAANTLDSVDQHGHVTVLTTFPRTPFGTDAVPTCVAVDPDGAVYVGQFTGFGNSATAANVYRYSPKTGALTVWQSGFSTISGCGFGANGDFYVTELDTTGFPSSLPPDGVVVQIGRDGERTVLGAGKLYAPAGFLAGPDGSVYVANKTTLGPSGTTDNETAGEIVRIG</sequence>
<evidence type="ECO:0000313" key="2">
    <source>
        <dbReference type="EMBL" id="CAG7642623.1"/>
    </source>
</evidence>
<dbReference type="RefSeq" id="WP_205042980.1">
    <property type="nucleotide sequence ID" value="NZ_CAJVAX010000017.1"/>
</dbReference>
<name>A0A9W4H1K8_9ACTN</name>
<keyword evidence="1" id="KW-0732">Signal</keyword>